<dbReference type="Proteomes" id="UP000006695">
    <property type="component" value="Chromosome"/>
</dbReference>
<keyword evidence="2" id="KW-1185">Reference proteome</keyword>
<reference evidence="1 2" key="1">
    <citation type="submission" date="2007-05" db="EMBL/GenBank/DDBJ databases">
        <title>Complete sequence of Geobacter uraniireducens Rf4.</title>
        <authorList>
            <consortium name="US DOE Joint Genome Institute"/>
            <person name="Copeland A."/>
            <person name="Lucas S."/>
            <person name="Lapidus A."/>
            <person name="Barry K."/>
            <person name="Detter J.C."/>
            <person name="Glavina del Rio T."/>
            <person name="Hammon N."/>
            <person name="Israni S."/>
            <person name="Dalin E."/>
            <person name="Tice H."/>
            <person name="Pitluck S."/>
            <person name="Chertkov O."/>
            <person name="Brettin T."/>
            <person name="Bruce D."/>
            <person name="Han C."/>
            <person name="Schmutz J."/>
            <person name="Larimer F."/>
            <person name="Land M."/>
            <person name="Hauser L."/>
            <person name="Kyrpides N."/>
            <person name="Mikhailova N."/>
            <person name="Shelobolina E."/>
            <person name="Aklujkar M."/>
            <person name="Lovley D."/>
            <person name="Richardson P."/>
        </authorList>
    </citation>
    <scope>NUCLEOTIDE SEQUENCE [LARGE SCALE GENOMIC DNA]</scope>
    <source>
        <strain evidence="1 2">Rf4</strain>
    </source>
</reference>
<evidence type="ECO:0000313" key="1">
    <source>
        <dbReference type="EMBL" id="ABQ28485.1"/>
    </source>
</evidence>
<dbReference type="AlphaFoldDB" id="A5G9L7"/>
<organism evidence="1 2">
    <name type="scientific">Geotalea uraniireducens (strain Rf4)</name>
    <name type="common">Geobacter uraniireducens</name>
    <dbReference type="NCBI Taxonomy" id="351605"/>
    <lineage>
        <taxon>Bacteria</taxon>
        <taxon>Pseudomonadati</taxon>
        <taxon>Thermodesulfobacteriota</taxon>
        <taxon>Desulfuromonadia</taxon>
        <taxon>Geobacterales</taxon>
        <taxon>Geobacteraceae</taxon>
        <taxon>Geotalea</taxon>
    </lineage>
</organism>
<evidence type="ECO:0000313" key="2">
    <source>
        <dbReference type="Proteomes" id="UP000006695"/>
    </source>
</evidence>
<name>A5G9L7_GEOUR</name>
<sequence>MVKRLKYDYIHQIHTLREKQAVGVTTAQADIRFLWQLGKRRPTTISFWDRDRIDTIGRFWPPKVITGKTVARACKALIRKGKWKFGRIAGFCYRLCRGCLGGYLK</sequence>
<protein>
    <submittedName>
        <fullName evidence="1">Uncharacterized protein</fullName>
    </submittedName>
</protein>
<dbReference type="KEGG" id="gur:Gura_4342"/>
<dbReference type="HOGENOM" id="CLU_2232720_0_0_7"/>
<accession>A5G9L7</accession>
<proteinExistence type="predicted"/>
<gene>
    <name evidence="1" type="ordered locus">Gura_4342</name>
</gene>
<dbReference type="EMBL" id="CP000698">
    <property type="protein sequence ID" value="ABQ28485.1"/>
    <property type="molecule type" value="Genomic_DNA"/>
</dbReference>